<dbReference type="GO" id="GO:0016705">
    <property type="term" value="F:oxidoreductase activity, acting on paired donors, with incorporation or reduction of molecular oxygen"/>
    <property type="evidence" value="ECO:0007669"/>
    <property type="project" value="InterPro"/>
</dbReference>
<name>A0A2C5ZFT9_9HYPO</name>
<evidence type="ECO:0000313" key="6">
    <source>
        <dbReference type="Proteomes" id="UP000226431"/>
    </source>
</evidence>
<evidence type="ECO:0000256" key="2">
    <source>
        <dbReference type="ARBA" id="ARBA00022723"/>
    </source>
</evidence>
<dbReference type="PRINTS" id="PR00385">
    <property type="entry name" value="P450"/>
</dbReference>
<dbReference type="GO" id="GO:0004497">
    <property type="term" value="F:monooxygenase activity"/>
    <property type="evidence" value="ECO:0007669"/>
    <property type="project" value="InterPro"/>
</dbReference>
<evidence type="ECO:0008006" key="7">
    <source>
        <dbReference type="Google" id="ProtNLM"/>
    </source>
</evidence>
<reference evidence="5 6" key="1">
    <citation type="submission" date="2017-06" db="EMBL/GenBank/DDBJ databases">
        <title>Ant-infecting Ophiocordyceps genomes reveal a high diversity of potential behavioral manipulation genes and a possible major role for enterotoxins.</title>
        <authorList>
            <person name="De Bekker C."/>
            <person name="Evans H.C."/>
            <person name="Brachmann A."/>
            <person name="Hughes D.P."/>
        </authorList>
    </citation>
    <scope>NUCLEOTIDE SEQUENCE [LARGE SCALE GENOMIC DNA]</scope>
    <source>
        <strain evidence="5 6">Map16</strain>
    </source>
</reference>
<dbReference type="InterPro" id="IPR050121">
    <property type="entry name" value="Cytochrome_P450_monoxygenase"/>
</dbReference>
<keyword evidence="3 4" id="KW-0408">Iron</keyword>
<comment type="cofactor">
    <cofactor evidence="4">
        <name>heme</name>
        <dbReference type="ChEBI" id="CHEBI:30413"/>
    </cofactor>
</comment>
<dbReference type="CDD" id="cd00302">
    <property type="entry name" value="cytochrome_P450"/>
    <property type="match status" value="1"/>
</dbReference>
<organism evidence="5 6">
    <name type="scientific">Ophiocordyceps camponoti-rufipedis</name>
    <dbReference type="NCBI Taxonomy" id="2004952"/>
    <lineage>
        <taxon>Eukaryota</taxon>
        <taxon>Fungi</taxon>
        <taxon>Dikarya</taxon>
        <taxon>Ascomycota</taxon>
        <taxon>Pezizomycotina</taxon>
        <taxon>Sordariomycetes</taxon>
        <taxon>Hypocreomycetidae</taxon>
        <taxon>Hypocreales</taxon>
        <taxon>Ophiocordycipitaceae</taxon>
        <taxon>Ophiocordyceps</taxon>
    </lineage>
</organism>
<dbReference type="Gene3D" id="1.10.630.10">
    <property type="entry name" value="Cytochrome P450"/>
    <property type="match status" value="1"/>
</dbReference>
<evidence type="ECO:0000313" key="5">
    <source>
        <dbReference type="EMBL" id="PHH80805.1"/>
    </source>
</evidence>
<dbReference type="FunFam" id="1.10.630.10:FF:000090">
    <property type="entry name" value="Cytochrome P450 monooxygenase"/>
    <property type="match status" value="1"/>
</dbReference>
<feature type="binding site" description="axial binding residue" evidence="4">
    <location>
        <position position="490"/>
    </location>
    <ligand>
        <name>heme</name>
        <dbReference type="ChEBI" id="CHEBI:30413"/>
    </ligand>
    <ligandPart>
        <name>Fe</name>
        <dbReference type="ChEBI" id="CHEBI:18248"/>
    </ligandPart>
</feature>
<dbReference type="GO" id="GO:0020037">
    <property type="term" value="F:heme binding"/>
    <property type="evidence" value="ECO:0007669"/>
    <property type="project" value="InterPro"/>
</dbReference>
<dbReference type="PANTHER" id="PTHR24305">
    <property type="entry name" value="CYTOCHROME P450"/>
    <property type="match status" value="1"/>
</dbReference>
<keyword evidence="2 4" id="KW-0479">Metal-binding</keyword>
<evidence type="ECO:0000256" key="1">
    <source>
        <dbReference type="ARBA" id="ARBA00022617"/>
    </source>
</evidence>
<dbReference type="OrthoDB" id="1470350at2759"/>
<dbReference type="AlphaFoldDB" id="A0A2C5ZFT9"/>
<evidence type="ECO:0000256" key="4">
    <source>
        <dbReference type="PIRSR" id="PIRSR602401-1"/>
    </source>
</evidence>
<sequence length="551" mass="62316">MVTKRCYLLGEDPSTAVDIELPDSTGIQEWQDYAAAQYGIVDPTGVDFICNNHKVTSTSMLTAFEEPIVIAIDGKAVRDVPGPDGVPFFGNTFDVFPDHLRRNQNFFEQYGPIFTQTNTGSQIYLTNDPKLCTIFSAESEFFTKNIVPGHPLFPIKDPNAGVFLGDTDTEEWRLAHKFMPPALGPKAVRHYAPAMQKCVESSFNVFDELDKRDEAFNVYPYMLKLGSQTIGKLVLGMDFNHFTDPDAPLDELVRLIADSLVLNKKVASVGSWYQHLPFGDPKRLRQIWVRLNELITQAAERASKGESNLELQDAALKSENVIDYLLRATDNKGNQLPKEQFLHTLTVATGAGFTTTSSLLSWLTFALVRYPGVQDRLLQELVDAGWTLDKQVTADEVNSLPYLDKLMKETQRRHNPSYQPGRTAKTDMILPGGYKLPKGAIVISSIPHIHNNAKVWDEPYKFDPDRWDTEKVKNRPAGSYVPFMMGPRSCIGFNLALLEAKIFIAKLVFRYRYSEVDAGTVQYDPYFQLIRPVNLYVRAERRVKWPPKTEE</sequence>
<dbReference type="InterPro" id="IPR001128">
    <property type="entry name" value="Cyt_P450"/>
</dbReference>
<comment type="caution">
    <text evidence="5">The sequence shown here is derived from an EMBL/GenBank/DDBJ whole genome shotgun (WGS) entry which is preliminary data.</text>
</comment>
<dbReference type="InterPro" id="IPR002401">
    <property type="entry name" value="Cyt_P450_E_grp-I"/>
</dbReference>
<dbReference type="Proteomes" id="UP000226431">
    <property type="component" value="Unassembled WGS sequence"/>
</dbReference>
<accession>A0A2C5ZFT9</accession>
<evidence type="ECO:0000256" key="3">
    <source>
        <dbReference type="ARBA" id="ARBA00023004"/>
    </source>
</evidence>
<dbReference type="PANTHER" id="PTHR24305:SF87">
    <property type="entry name" value="CYTOCHROME P450 MONOOXYGENASE ALND-RELATED"/>
    <property type="match status" value="1"/>
</dbReference>
<dbReference type="SUPFAM" id="SSF48264">
    <property type="entry name" value="Cytochrome P450"/>
    <property type="match status" value="1"/>
</dbReference>
<dbReference type="EMBL" id="NJES01000008">
    <property type="protein sequence ID" value="PHH80805.1"/>
    <property type="molecule type" value="Genomic_DNA"/>
</dbReference>
<gene>
    <name evidence="5" type="ORF">CDD80_6895</name>
</gene>
<dbReference type="PRINTS" id="PR00463">
    <property type="entry name" value="EP450I"/>
</dbReference>
<dbReference type="STRING" id="2004952.A0A2C5ZFT9"/>
<dbReference type="InterPro" id="IPR036396">
    <property type="entry name" value="Cyt_P450_sf"/>
</dbReference>
<dbReference type="Pfam" id="PF00067">
    <property type="entry name" value="p450"/>
    <property type="match status" value="1"/>
</dbReference>
<protein>
    <recommendedName>
        <fullName evidence="7">Cytochrome P450</fullName>
    </recommendedName>
</protein>
<keyword evidence="1 4" id="KW-0349">Heme</keyword>
<keyword evidence="6" id="KW-1185">Reference proteome</keyword>
<proteinExistence type="predicted"/>
<dbReference type="GO" id="GO:0005506">
    <property type="term" value="F:iron ion binding"/>
    <property type="evidence" value="ECO:0007669"/>
    <property type="project" value="InterPro"/>
</dbReference>